<dbReference type="EMBL" id="JACIDW010000001">
    <property type="protein sequence ID" value="MBB3962518.1"/>
    <property type="molecule type" value="Genomic_DNA"/>
</dbReference>
<comment type="caution">
    <text evidence="1">The sequence shown here is derived from an EMBL/GenBank/DDBJ whole genome shotgun (WGS) entry which is preliminary data.</text>
</comment>
<protein>
    <submittedName>
        <fullName evidence="1">Uncharacterized protein</fullName>
    </submittedName>
</protein>
<sequence length="219" mass="24850">MRYARGARLLSRICASWPLRRRSYYPLESPRFLLPRAKSHEETPMSAAFYRDYVVDLKARLDDLHSDPASYQTYDLTMELLAQQNLISYAMSRKQGQVDSLFYRRDTASGQGTQMSQETAYRVFSGFFGLGQFLASTGRANGLAEEAFAETLTAGWNYPTCAVQFSYRKKGQPRGASMKMLFVGLNGDADAATFEAKLTLPDLLIRARPFSSTLLWEWK</sequence>
<dbReference type="AlphaFoldDB" id="A0A7W6CK72"/>
<name>A0A7W6CK72_9HYPH</name>
<evidence type="ECO:0000313" key="1">
    <source>
        <dbReference type="EMBL" id="MBB3962518.1"/>
    </source>
</evidence>
<accession>A0A7W6CK72</accession>
<keyword evidence="2" id="KW-1185">Reference proteome</keyword>
<gene>
    <name evidence="1" type="ORF">GGQ67_000136</name>
</gene>
<dbReference type="Proteomes" id="UP000582090">
    <property type="component" value="Unassembled WGS sequence"/>
</dbReference>
<reference evidence="1 2" key="1">
    <citation type="submission" date="2020-08" db="EMBL/GenBank/DDBJ databases">
        <title>Genomic Encyclopedia of Type Strains, Phase IV (KMG-IV): sequencing the most valuable type-strain genomes for metagenomic binning, comparative biology and taxonomic classification.</title>
        <authorList>
            <person name="Goeker M."/>
        </authorList>
    </citation>
    <scope>NUCLEOTIDE SEQUENCE [LARGE SCALE GENOMIC DNA]</scope>
    <source>
        <strain evidence="1 2">DSM 26575</strain>
    </source>
</reference>
<evidence type="ECO:0000313" key="2">
    <source>
        <dbReference type="Proteomes" id="UP000582090"/>
    </source>
</evidence>
<proteinExistence type="predicted"/>
<organism evidence="1 2">
    <name type="scientific">Rhizobium metallidurans</name>
    <dbReference type="NCBI Taxonomy" id="1265931"/>
    <lineage>
        <taxon>Bacteria</taxon>
        <taxon>Pseudomonadati</taxon>
        <taxon>Pseudomonadota</taxon>
        <taxon>Alphaproteobacteria</taxon>
        <taxon>Hyphomicrobiales</taxon>
        <taxon>Rhizobiaceae</taxon>
        <taxon>Rhizobium/Agrobacterium group</taxon>
        <taxon>Rhizobium</taxon>
    </lineage>
</organism>